<feature type="transmembrane region" description="Helical" evidence="1">
    <location>
        <begin position="152"/>
        <end position="174"/>
    </location>
</feature>
<feature type="transmembrane region" description="Helical" evidence="1">
    <location>
        <begin position="119"/>
        <end position="140"/>
    </location>
</feature>
<reference evidence="2" key="1">
    <citation type="submission" date="2020-05" db="EMBL/GenBank/DDBJ databases">
        <authorList>
            <person name="Chiriac C."/>
            <person name="Salcher M."/>
            <person name="Ghai R."/>
            <person name="Kavagutti S V."/>
        </authorList>
    </citation>
    <scope>NUCLEOTIDE SEQUENCE</scope>
</reference>
<accession>A0A6J6JPS3</accession>
<proteinExistence type="predicted"/>
<protein>
    <submittedName>
        <fullName evidence="2">Unannotated protein</fullName>
    </submittedName>
</protein>
<feature type="transmembrane region" description="Helical" evidence="1">
    <location>
        <begin position="29"/>
        <end position="49"/>
    </location>
</feature>
<organism evidence="2">
    <name type="scientific">freshwater metagenome</name>
    <dbReference type="NCBI Taxonomy" id="449393"/>
    <lineage>
        <taxon>unclassified sequences</taxon>
        <taxon>metagenomes</taxon>
        <taxon>ecological metagenomes</taxon>
    </lineage>
</organism>
<keyword evidence="1" id="KW-0472">Membrane</keyword>
<gene>
    <name evidence="2" type="ORF">UFOPK2157_00386</name>
    <name evidence="3" type="ORF">UFOPK2228_00454</name>
</gene>
<keyword evidence="1" id="KW-0812">Transmembrane</keyword>
<feature type="transmembrane region" description="Helical" evidence="1">
    <location>
        <begin position="90"/>
        <end position="107"/>
    </location>
</feature>
<evidence type="ECO:0000313" key="2">
    <source>
        <dbReference type="EMBL" id="CAB4638344.1"/>
    </source>
</evidence>
<feature type="transmembrane region" description="Helical" evidence="1">
    <location>
        <begin position="56"/>
        <end position="78"/>
    </location>
</feature>
<sequence length="266" mass="29259">MRIVRLLGPALLALHLVLRVTNQSIWTEVLLYNLVGLIAIISLVLSPTLEFSTAKFAIGFGIFAWVIGSVIASFAHYNFAKTLLTSFGELMYLVFYPFIVIGSIRIIRGQSTYKKSEILDSAIIGLGITTFGAAVLLPQVLPTLNQPFVQLFYPLAYPLADLFLAAIVLSLFSIRSFSSGSLILIIGITSFVLTDFLYLSIDSFANYSIGGVIDDGWLFGLLLISESFWHLDISPANVFGCSGIKKSDLYYPFSFFERNSSCNNGT</sequence>
<evidence type="ECO:0000256" key="1">
    <source>
        <dbReference type="SAM" id="Phobius"/>
    </source>
</evidence>
<evidence type="ECO:0000313" key="3">
    <source>
        <dbReference type="EMBL" id="CAB4649127.1"/>
    </source>
</evidence>
<feature type="transmembrane region" description="Helical" evidence="1">
    <location>
        <begin position="181"/>
        <end position="201"/>
    </location>
</feature>
<name>A0A6J6JPS3_9ZZZZ</name>
<dbReference type="EMBL" id="CAEZWF010000007">
    <property type="protein sequence ID" value="CAB4649127.1"/>
    <property type="molecule type" value="Genomic_DNA"/>
</dbReference>
<dbReference type="EMBL" id="CAEZVW010000008">
    <property type="protein sequence ID" value="CAB4638344.1"/>
    <property type="molecule type" value="Genomic_DNA"/>
</dbReference>
<dbReference type="AlphaFoldDB" id="A0A6J6JPS3"/>
<keyword evidence="1" id="KW-1133">Transmembrane helix</keyword>